<evidence type="ECO:0000313" key="2">
    <source>
        <dbReference type="EMBL" id="KAH8031193.1"/>
    </source>
</evidence>
<dbReference type="EMBL" id="JABSTU010000005">
    <property type="protein sequence ID" value="KAH8031193.1"/>
    <property type="molecule type" value="Genomic_DNA"/>
</dbReference>
<gene>
    <name evidence="2" type="ORF">HPB51_013650</name>
</gene>
<accession>A0A9J6EAB7</accession>
<dbReference type="AlphaFoldDB" id="A0A9J6EAB7"/>
<proteinExistence type="predicted"/>
<name>A0A9J6EAB7_RHIMP</name>
<keyword evidence="3" id="KW-1185">Reference proteome</keyword>
<protein>
    <submittedName>
        <fullName evidence="2">Uncharacterized protein</fullName>
    </submittedName>
</protein>
<organism evidence="2 3">
    <name type="scientific">Rhipicephalus microplus</name>
    <name type="common">Cattle tick</name>
    <name type="synonym">Boophilus microplus</name>
    <dbReference type="NCBI Taxonomy" id="6941"/>
    <lineage>
        <taxon>Eukaryota</taxon>
        <taxon>Metazoa</taxon>
        <taxon>Ecdysozoa</taxon>
        <taxon>Arthropoda</taxon>
        <taxon>Chelicerata</taxon>
        <taxon>Arachnida</taxon>
        <taxon>Acari</taxon>
        <taxon>Parasitiformes</taxon>
        <taxon>Ixodida</taxon>
        <taxon>Ixodoidea</taxon>
        <taxon>Ixodidae</taxon>
        <taxon>Rhipicephalinae</taxon>
        <taxon>Rhipicephalus</taxon>
        <taxon>Boophilus</taxon>
    </lineage>
</organism>
<comment type="caution">
    <text evidence="2">The sequence shown here is derived from an EMBL/GenBank/DDBJ whole genome shotgun (WGS) entry which is preliminary data.</text>
</comment>
<reference evidence="2" key="1">
    <citation type="journal article" date="2020" name="Cell">
        <title>Large-Scale Comparative Analyses of Tick Genomes Elucidate Their Genetic Diversity and Vector Capacities.</title>
        <authorList>
            <consortium name="Tick Genome and Microbiome Consortium (TIGMIC)"/>
            <person name="Jia N."/>
            <person name="Wang J."/>
            <person name="Shi W."/>
            <person name="Du L."/>
            <person name="Sun Y."/>
            <person name="Zhan W."/>
            <person name="Jiang J.F."/>
            <person name="Wang Q."/>
            <person name="Zhang B."/>
            <person name="Ji P."/>
            <person name="Bell-Sakyi L."/>
            <person name="Cui X.M."/>
            <person name="Yuan T.T."/>
            <person name="Jiang B.G."/>
            <person name="Yang W.F."/>
            <person name="Lam T.T."/>
            <person name="Chang Q.C."/>
            <person name="Ding S.J."/>
            <person name="Wang X.J."/>
            <person name="Zhu J.G."/>
            <person name="Ruan X.D."/>
            <person name="Zhao L."/>
            <person name="Wei J.T."/>
            <person name="Ye R.Z."/>
            <person name="Que T.C."/>
            <person name="Du C.H."/>
            <person name="Zhou Y.H."/>
            <person name="Cheng J.X."/>
            <person name="Dai P.F."/>
            <person name="Guo W.B."/>
            <person name="Han X.H."/>
            <person name="Huang E.J."/>
            <person name="Li L.F."/>
            <person name="Wei W."/>
            <person name="Gao Y.C."/>
            <person name="Liu J.Z."/>
            <person name="Shao H.Z."/>
            <person name="Wang X."/>
            <person name="Wang C.C."/>
            <person name="Yang T.C."/>
            <person name="Huo Q.B."/>
            <person name="Li W."/>
            <person name="Chen H.Y."/>
            <person name="Chen S.E."/>
            <person name="Zhou L.G."/>
            <person name="Ni X.B."/>
            <person name="Tian J.H."/>
            <person name="Sheng Y."/>
            <person name="Liu T."/>
            <person name="Pan Y.S."/>
            <person name="Xia L.Y."/>
            <person name="Li J."/>
            <person name="Zhao F."/>
            <person name="Cao W.C."/>
        </authorList>
    </citation>
    <scope>NUCLEOTIDE SEQUENCE</scope>
    <source>
        <strain evidence="2">Rmic-2018</strain>
    </source>
</reference>
<evidence type="ECO:0000256" key="1">
    <source>
        <dbReference type="SAM" id="MobiDB-lite"/>
    </source>
</evidence>
<feature type="region of interest" description="Disordered" evidence="1">
    <location>
        <begin position="132"/>
        <end position="151"/>
    </location>
</feature>
<dbReference type="Proteomes" id="UP000821866">
    <property type="component" value="Chromosome 3"/>
</dbReference>
<reference evidence="2" key="2">
    <citation type="submission" date="2021-09" db="EMBL/GenBank/DDBJ databases">
        <authorList>
            <person name="Jia N."/>
            <person name="Wang J."/>
            <person name="Shi W."/>
            <person name="Du L."/>
            <person name="Sun Y."/>
            <person name="Zhan W."/>
            <person name="Jiang J."/>
            <person name="Wang Q."/>
            <person name="Zhang B."/>
            <person name="Ji P."/>
            <person name="Sakyi L.B."/>
            <person name="Cui X."/>
            <person name="Yuan T."/>
            <person name="Jiang B."/>
            <person name="Yang W."/>
            <person name="Lam T.T.-Y."/>
            <person name="Chang Q."/>
            <person name="Ding S."/>
            <person name="Wang X."/>
            <person name="Zhu J."/>
            <person name="Ruan X."/>
            <person name="Zhao L."/>
            <person name="Wei J."/>
            <person name="Que T."/>
            <person name="Du C."/>
            <person name="Cheng J."/>
            <person name="Dai P."/>
            <person name="Han X."/>
            <person name="Huang E."/>
            <person name="Gao Y."/>
            <person name="Liu J."/>
            <person name="Shao H."/>
            <person name="Ye R."/>
            <person name="Li L."/>
            <person name="Wei W."/>
            <person name="Wang X."/>
            <person name="Wang C."/>
            <person name="Huo Q."/>
            <person name="Li W."/>
            <person name="Guo W."/>
            <person name="Chen H."/>
            <person name="Chen S."/>
            <person name="Zhou L."/>
            <person name="Zhou L."/>
            <person name="Ni X."/>
            <person name="Tian J."/>
            <person name="Zhou Y."/>
            <person name="Sheng Y."/>
            <person name="Liu T."/>
            <person name="Pan Y."/>
            <person name="Xia L."/>
            <person name="Li J."/>
            <person name="Zhao F."/>
            <person name="Cao W."/>
        </authorList>
    </citation>
    <scope>NUCLEOTIDE SEQUENCE</scope>
    <source>
        <strain evidence="2">Rmic-2018</strain>
        <tissue evidence="2">Larvae</tissue>
    </source>
</reference>
<evidence type="ECO:0000313" key="3">
    <source>
        <dbReference type="Proteomes" id="UP000821866"/>
    </source>
</evidence>
<sequence>MIMMVVVINAHEHTTTYRPIAVTQNAAFGRDTFATRRKQLYRVCQHLHNVELQLLSQAALHINRRKFHNERRLKSSQDANDLMKRSHNSALFSSAVGTICVSLLSVATPVTKQKVSGVVQKFFGGLGVAESSKPGGLTSRGRESAVNRPAGTAAFMPPAGMGYGRHKPLSDGSCDLLALYG</sequence>